<evidence type="ECO:0000313" key="2">
    <source>
        <dbReference type="EMBL" id="SPD03809.1"/>
    </source>
</evidence>
<name>A0A2N9GWN0_FAGSY</name>
<evidence type="ECO:0000259" key="1">
    <source>
        <dbReference type="Pfam" id="PF13966"/>
    </source>
</evidence>
<organism evidence="2">
    <name type="scientific">Fagus sylvatica</name>
    <name type="common">Beechnut</name>
    <dbReference type="NCBI Taxonomy" id="28930"/>
    <lineage>
        <taxon>Eukaryota</taxon>
        <taxon>Viridiplantae</taxon>
        <taxon>Streptophyta</taxon>
        <taxon>Embryophyta</taxon>
        <taxon>Tracheophyta</taxon>
        <taxon>Spermatophyta</taxon>
        <taxon>Magnoliopsida</taxon>
        <taxon>eudicotyledons</taxon>
        <taxon>Gunneridae</taxon>
        <taxon>Pentapetalae</taxon>
        <taxon>rosids</taxon>
        <taxon>fabids</taxon>
        <taxon>Fagales</taxon>
        <taxon>Fagaceae</taxon>
        <taxon>Fagus</taxon>
    </lineage>
</organism>
<dbReference type="PANTHER" id="PTHR36617:SF15">
    <property type="entry name" value="REVERSE TRANSCRIPTASE ZINC-BINDING DOMAIN-CONTAINING PROTEIN"/>
    <property type="match status" value="1"/>
</dbReference>
<dbReference type="PANTHER" id="PTHR36617">
    <property type="entry name" value="PROTEIN, PUTATIVE-RELATED"/>
    <property type="match status" value="1"/>
</dbReference>
<dbReference type="InterPro" id="IPR026960">
    <property type="entry name" value="RVT-Znf"/>
</dbReference>
<gene>
    <name evidence="2" type="ORF">FSB_LOCUS31691</name>
</gene>
<accession>A0A2N9GWN0</accession>
<sequence length="318" mass="36685">MWGGWCSHIVTQVYGLRLWKFIRAGWNTFSNYISYMVGDGSRIKFWHAPWCGDQPLKLSFPKLYSLARNPKATVAESMRFQGSSIHWDVVFIRAVKDWELEAVVSFLDLLYSCSITRGQLDSLHWKLSRGRKFEVKSFYKELTQVDQFPFPWKSIGKVKVPTRVAFFTWIVALGKILTIDNLRKRKVLILDWCCMCKSGGESVNHLLLHCPITRDLWDMVFTLFGVCWVMPKGVEDLLACWAGRFGKGEAASIGKIIPHCLMWNIWCERNARTFTGVEATVPALKFSFFQTLFEWSTTFSIAHSNTMSDTLDLCSFHT</sequence>
<dbReference type="EMBL" id="OIVN01002452">
    <property type="protein sequence ID" value="SPD03809.1"/>
    <property type="molecule type" value="Genomic_DNA"/>
</dbReference>
<dbReference type="Pfam" id="PF13966">
    <property type="entry name" value="zf-RVT"/>
    <property type="match status" value="1"/>
</dbReference>
<reference evidence="2" key="1">
    <citation type="submission" date="2018-02" db="EMBL/GenBank/DDBJ databases">
        <authorList>
            <person name="Cohen D.B."/>
            <person name="Kent A.D."/>
        </authorList>
    </citation>
    <scope>NUCLEOTIDE SEQUENCE</scope>
</reference>
<protein>
    <recommendedName>
        <fullName evidence="1">Reverse transcriptase zinc-binding domain-containing protein</fullName>
    </recommendedName>
</protein>
<proteinExistence type="predicted"/>
<feature type="domain" description="Reverse transcriptase zinc-binding" evidence="1">
    <location>
        <begin position="133"/>
        <end position="217"/>
    </location>
</feature>
<dbReference type="AlphaFoldDB" id="A0A2N9GWN0"/>